<dbReference type="PANTHER" id="PTHR13123:SF7">
    <property type="entry name" value="LD30288P"/>
    <property type="match status" value="1"/>
</dbReference>
<comment type="pathway">
    <text evidence="2">Protein modification; protein ubiquitination.</text>
</comment>
<evidence type="ECO:0000313" key="5">
    <source>
        <dbReference type="EMBL" id="WAR22930.1"/>
    </source>
</evidence>
<gene>
    <name evidence="5" type="ORF">MAR_036599</name>
</gene>
<dbReference type="PANTHER" id="PTHR13123">
    <property type="entry name" value="LD30288P"/>
    <property type="match status" value="1"/>
</dbReference>
<dbReference type="Proteomes" id="UP001164746">
    <property type="component" value="Chromosome 13"/>
</dbReference>
<dbReference type="InterPro" id="IPR036047">
    <property type="entry name" value="F-box-like_dom_sf"/>
</dbReference>
<evidence type="ECO:0000313" key="6">
    <source>
        <dbReference type="Proteomes" id="UP001164746"/>
    </source>
</evidence>
<name>A0ABY7FL40_MYAAR</name>
<keyword evidence="4" id="KW-0539">Nucleus</keyword>
<sequence>MPFLGKDWRGSGDEWVRTKEGSWEKLKIWRVKVFENLNSQYIARLLRLALVEWNGYYDDLQNVHRPSIRYQRAISREQMTLTTISEAFVHLDMATAGRDLKRFNYVCKLLRLLLCEKLAFLSGHAQKHMFAILEEMVNDVLRSQNNVGEMRKLVYCAVRALHEHRCDHIGCSALWNEHLKAANRMADKLRRFRVKERKSDGCMTFNNLPPECKQQIMLKIPDHSDLLRLGQTDTHNNAITDDTLLWKQLVLFHFTSRQILTFLNKNEQESDIDWKYIYKRCYLRFGKKEVYSDVLAICRHCNHIFWQATVVFCNVDWNPKSSQTILEFQLPSEWEPISQYPPSVQL</sequence>
<dbReference type="EMBL" id="CP111024">
    <property type="protein sequence ID" value="WAR22930.1"/>
    <property type="molecule type" value="Genomic_DNA"/>
</dbReference>
<dbReference type="SUPFAM" id="SSF81383">
    <property type="entry name" value="F-box domain"/>
    <property type="match status" value="1"/>
</dbReference>
<evidence type="ECO:0000256" key="4">
    <source>
        <dbReference type="ARBA" id="ARBA00023242"/>
    </source>
</evidence>
<keyword evidence="6" id="KW-1185">Reference proteome</keyword>
<proteinExistence type="predicted"/>
<accession>A0ABY7FL40</accession>
<protein>
    <submittedName>
        <fullName evidence="5">FBX32-like protein</fullName>
    </submittedName>
</protein>
<keyword evidence="3" id="KW-0833">Ubl conjugation pathway</keyword>
<comment type="subcellular location">
    <subcellularLocation>
        <location evidence="1">Nucleus</location>
    </subcellularLocation>
</comment>
<dbReference type="InterPro" id="IPR040394">
    <property type="entry name" value="FBX25/32"/>
</dbReference>
<evidence type="ECO:0000256" key="3">
    <source>
        <dbReference type="ARBA" id="ARBA00022786"/>
    </source>
</evidence>
<evidence type="ECO:0000256" key="1">
    <source>
        <dbReference type="ARBA" id="ARBA00004123"/>
    </source>
</evidence>
<evidence type="ECO:0000256" key="2">
    <source>
        <dbReference type="ARBA" id="ARBA00004906"/>
    </source>
</evidence>
<reference evidence="5" key="1">
    <citation type="submission" date="2022-11" db="EMBL/GenBank/DDBJ databases">
        <title>Centuries of genome instability and evolution in soft-shell clam transmissible cancer (bioRxiv).</title>
        <authorList>
            <person name="Hart S.F.M."/>
            <person name="Yonemitsu M.A."/>
            <person name="Giersch R.M."/>
            <person name="Beal B.F."/>
            <person name="Arriagada G."/>
            <person name="Davis B.W."/>
            <person name="Ostrander E.A."/>
            <person name="Goff S.P."/>
            <person name="Metzger M.J."/>
        </authorList>
    </citation>
    <scope>NUCLEOTIDE SEQUENCE</scope>
    <source>
        <strain evidence="5">MELC-2E11</strain>
        <tissue evidence="5">Siphon/mantle</tissue>
    </source>
</reference>
<organism evidence="5 6">
    <name type="scientific">Mya arenaria</name>
    <name type="common">Soft-shell clam</name>
    <dbReference type="NCBI Taxonomy" id="6604"/>
    <lineage>
        <taxon>Eukaryota</taxon>
        <taxon>Metazoa</taxon>
        <taxon>Spiralia</taxon>
        <taxon>Lophotrochozoa</taxon>
        <taxon>Mollusca</taxon>
        <taxon>Bivalvia</taxon>
        <taxon>Autobranchia</taxon>
        <taxon>Heteroconchia</taxon>
        <taxon>Euheterodonta</taxon>
        <taxon>Imparidentia</taxon>
        <taxon>Neoheterodontei</taxon>
        <taxon>Myida</taxon>
        <taxon>Myoidea</taxon>
        <taxon>Myidae</taxon>
        <taxon>Mya</taxon>
    </lineage>
</organism>